<dbReference type="Pfam" id="PF10972">
    <property type="entry name" value="CsiV"/>
    <property type="match status" value="1"/>
</dbReference>
<dbReference type="InterPro" id="IPR021241">
    <property type="entry name" value="CsiV"/>
</dbReference>
<sequence>MNRSLRALTLAAALALPGPTVLAQSQAPAEAADEPPRYAVEVVVFSQPPVDGERVEAPASDPTPLPPAMAWPLRDPDVGQLGYPRLPVADETLGAAARRIDGTPGYKVLWHGGWDQPGVGEDSAQWVALPRIDSMPGFDGIIQVYRERFLHARVELRQTPDPETHWTLSQSQRLRGDNPHYFDHPALGVIVRVERIEAD</sequence>
<keyword evidence="2" id="KW-0732">Signal</keyword>
<dbReference type="AlphaFoldDB" id="A0A557RJ24"/>
<reference evidence="3 4" key="1">
    <citation type="submission" date="2019-07" db="EMBL/GenBank/DDBJ databases">
        <title>Reclasification of Spiribacter aquaticus.</title>
        <authorList>
            <person name="Leon M.J."/>
            <person name="Sanchez-Porro C."/>
            <person name="Ventosa A."/>
        </authorList>
    </citation>
    <scope>NUCLEOTIDE SEQUENCE [LARGE SCALE GENOMIC DNA]</scope>
    <source>
        <strain evidence="3 4">SP30</strain>
    </source>
</reference>
<dbReference type="Proteomes" id="UP000316688">
    <property type="component" value="Unassembled WGS sequence"/>
</dbReference>
<evidence type="ECO:0000313" key="3">
    <source>
        <dbReference type="EMBL" id="TVO65149.1"/>
    </source>
</evidence>
<name>A0A557RJ24_9GAMM</name>
<gene>
    <name evidence="3" type="ORF">FPL11_03380</name>
</gene>
<feature type="signal peptide" evidence="2">
    <location>
        <begin position="1"/>
        <end position="23"/>
    </location>
</feature>
<evidence type="ECO:0000313" key="4">
    <source>
        <dbReference type="Proteomes" id="UP000316688"/>
    </source>
</evidence>
<feature type="chain" id="PRO_5021934256" evidence="2">
    <location>
        <begin position="24"/>
        <end position="199"/>
    </location>
</feature>
<accession>A0A557RJ24</accession>
<dbReference type="EMBL" id="VMKP01000002">
    <property type="protein sequence ID" value="TVO65149.1"/>
    <property type="molecule type" value="Genomic_DNA"/>
</dbReference>
<proteinExistence type="predicted"/>
<comment type="caution">
    <text evidence="3">The sequence shown here is derived from an EMBL/GenBank/DDBJ whole genome shotgun (WGS) entry which is preliminary data.</text>
</comment>
<dbReference type="RefSeq" id="WP_144347314.1">
    <property type="nucleotide sequence ID" value="NZ_VMKP01000002.1"/>
</dbReference>
<keyword evidence="4" id="KW-1185">Reference proteome</keyword>
<protein>
    <submittedName>
        <fullName evidence="3">Uncharacterized protein</fullName>
    </submittedName>
</protein>
<feature type="region of interest" description="Disordered" evidence="1">
    <location>
        <begin position="51"/>
        <end position="70"/>
    </location>
</feature>
<evidence type="ECO:0000256" key="1">
    <source>
        <dbReference type="SAM" id="MobiDB-lite"/>
    </source>
</evidence>
<evidence type="ECO:0000256" key="2">
    <source>
        <dbReference type="SAM" id="SignalP"/>
    </source>
</evidence>
<organism evidence="3 4">
    <name type="scientific">Spiribacter aquaticus</name>
    <dbReference type="NCBI Taxonomy" id="1935996"/>
    <lineage>
        <taxon>Bacteria</taxon>
        <taxon>Pseudomonadati</taxon>
        <taxon>Pseudomonadota</taxon>
        <taxon>Gammaproteobacteria</taxon>
        <taxon>Chromatiales</taxon>
        <taxon>Ectothiorhodospiraceae</taxon>
        <taxon>Spiribacter</taxon>
    </lineage>
</organism>